<reference evidence="1 2" key="1">
    <citation type="submission" date="2022-10" db="EMBL/GenBank/DDBJ databases">
        <authorList>
            <person name="Cortes-Martin A."/>
            <person name="Buttimer C.T.H."/>
            <person name="Hill C."/>
        </authorList>
    </citation>
    <scope>NUCLEOTIDE SEQUENCE [LARGE SCALE GENOMIC DNA]</scope>
</reference>
<dbReference type="Proteomes" id="UP001236076">
    <property type="component" value="Segment"/>
</dbReference>
<protein>
    <submittedName>
        <fullName evidence="1">Uncharacterized protein</fullName>
    </submittedName>
</protein>
<accession>A0AAE9PZL5</accession>
<dbReference type="EMBL" id="OP744025">
    <property type="protein sequence ID" value="UZZ64237.1"/>
    <property type="molecule type" value="Genomic_DNA"/>
</dbReference>
<organism evidence="1 2">
    <name type="scientific">Escherichia phage A5-4</name>
    <dbReference type="NCBI Taxonomy" id="2996162"/>
    <lineage>
        <taxon>Viruses</taxon>
        <taxon>Duplodnaviria</taxon>
        <taxon>Heunggongvirae</taxon>
        <taxon>Uroviricota</taxon>
        <taxon>Caudoviricetes</taxon>
        <taxon>Vequintavirinae</taxon>
    </lineage>
</organism>
<evidence type="ECO:0000313" key="2">
    <source>
        <dbReference type="Proteomes" id="UP001236076"/>
    </source>
</evidence>
<name>A0AAE9PZL5_9CAUD</name>
<evidence type="ECO:0000313" key="1">
    <source>
        <dbReference type="EMBL" id="UZZ64237.1"/>
    </source>
</evidence>
<proteinExistence type="predicted"/>
<gene>
    <name evidence="1" type="ORF">A54_273</name>
</gene>
<keyword evidence="2" id="KW-1185">Reference proteome</keyword>
<sequence>MMPSSKQVTRSGDIKMQINRSGGTRIVIITNKYAIKFPRFNSWKAFVQGMLSNMTEGQWKGYNNPHLCPIAYSNRFGLMVVMHKAKPVENKGLFTADLQKLYDEVDNDKDRTLDRDFFEYDAFPKNFGYYKGKLVKIDYGV</sequence>